<dbReference type="InterPro" id="IPR027396">
    <property type="entry name" value="DsrEFH-like"/>
</dbReference>
<dbReference type="KEGG" id="sva:SVA_3758"/>
<dbReference type="AlphaFoldDB" id="A0A1C7AFV4"/>
<dbReference type="PANTHER" id="PTHR37691:SF1">
    <property type="entry name" value="BLR3518 PROTEIN"/>
    <property type="match status" value="1"/>
</dbReference>
<dbReference type="EMBL" id="AP014936">
    <property type="protein sequence ID" value="BAU50292.1"/>
    <property type="molecule type" value="Genomic_DNA"/>
</dbReference>
<dbReference type="SUPFAM" id="SSF75169">
    <property type="entry name" value="DsrEFH-like"/>
    <property type="match status" value="1"/>
</dbReference>
<reference evidence="2 3" key="1">
    <citation type="submission" date="2015-08" db="EMBL/GenBank/DDBJ databases">
        <title>Complete genome sequence of Sulfurifustis variabilis.</title>
        <authorList>
            <person name="Miura A."/>
            <person name="Kojima H."/>
            <person name="Fukui M."/>
        </authorList>
    </citation>
    <scope>NUCLEOTIDE SEQUENCE [LARGE SCALE GENOMIC DNA]</scope>
    <source>
        <strain evidence="3">skN76</strain>
    </source>
</reference>
<feature type="signal peptide" evidence="1">
    <location>
        <begin position="1"/>
        <end position="20"/>
    </location>
</feature>
<dbReference type="Proteomes" id="UP000218899">
    <property type="component" value="Chromosome"/>
</dbReference>
<keyword evidence="3" id="KW-1185">Reference proteome</keyword>
<sequence>MRFTAVISATTLLFAASAQAGPSSNSNIACPVGLVSGLDLDTEFGPGTAALTKCLEKRTHVKLVFQINQAPPYALGNIANVIDDYEITHGMKAGRDYEIAAIVHSAGGTTVVKNDVLLAHGKPGNPGEAQVRALIERGVKFYFCQNTTRAYLKNGTLTPGNATAEIIEGVEYTTAGLSSLGDFQSSGWTYVQP</sequence>
<feature type="chain" id="PRO_5008752469" evidence="1">
    <location>
        <begin position="21"/>
        <end position="193"/>
    </location>
</feature>
<dbReference type="RefSeq" id="WP_096462607.1">
    <property type="nucleotide sequence ID" value="NZ_AP014936.1"/>
</dbReference>
<keyword evidence="1" id="KW-0732">Signal</keyword>
<accession>A0A1C7AFV4</accession>
<organism evidence="2 3">
    <name type="scientific">Sulfurifustis variabilis</name>
    <dbReference type="NCBI Taxonomy" id="1675686"/>
    <lineage>
        <taxon>Bacteria</taxon>
        <taxon>Pseudomonadati</taxon>
        <taxon>Pseudomonadota</taxon>
        <taxon>Gammaproteobacteria</taxon>
        <taxon>Acidiferrobacterales</taxon>
        <taxon>Acidiferrobacteraceae</taxon>
        <taxon>Sulfurifustis</taxon>
    </lineage>
</organism>
<dbReference type="OrthoDB" id="7206705at2"/>
<gene>
    <name evidence="2" type="ORF">SVA_3758</name>
</gene>
<name>A0A1C7AFV4_9GAMM</name>
<evidence type="ECO:0000313" key="3">
    <source>
        <dbReference type="Proteomes" id="UP000218899"/>
    </source>
</evidence>
<dbReference type="Gene3D" id="3.40.1260.10">
    <property type="entry name" value="DsrEFH-like"/>
    <property type="match status" value="1"/>
</dbReference>
<proteinExistence type="predicted"/>
<protein>
    <submittedName>
        <fullName evidence="2">Uncharacterized protein</fullName>
    </submittedName>
</protein>
<evidence type="ECO:0000313" key="2">
    <source>
        <dbReference type="EMBL" id="BAU50292.1"/>
    </source>
</evidence>
<dbReference type="PANTHER" id="PTHR37691">
    <property type="entry name" value="BLR3518 PROTEIN"/>
    <property type="match status" value="1"/>
</dbReference>
<evidence type="ECO:0000256" key="1">
    <source>
        <dbReference type="SAM" id="SignalP"/>
    </source>
</evidence>